<accession>A0A2A5RPZ0</accession>
<reference evidence="1 2" key="1">
    <citation type="submission" date="2014-12" db="EMBL/GenBank/DDBJ databases">
        <title>Draft genome sequences of 10 type strains of Lactococcus.</title>
        <authorList>
            <person name="Sun Z."/>
            <person name="Zhong Z."/>
            <person name="Liu W."/>
            <person name="Zhang W."/>
            <person name="Zhang H."/>
        </authorList>
    </citation>
    <scope>NUCLEOTIDE SEQUENCE [LARGE SCALE GENOMIC DNA]</scope>
    <source>
        <strain evidence="1 2">JCM 16395</strain>
    </source>
</reference>
<dbReference type="EMBL" id="JXJU01000001">
    <property type="protein sequence ID" value="PCS01491.1"/>
    <property type="molecule type" value="Genomic_DNA"/>
</dbReference>
<evidence type="ECO:0000313" key="2">
    <source>
        <dbReference type="Proteomes" id="UP000218181"/>
    </source>
</evidence>
<name>A0A2A5RPZ0_9LACT</name>
<dbReference type="Proteomes" id="UP000218181">
    <property type="component" value="Unassembled WGS sequence"/>
</dbReference>
<evidence type="ECO:0000313" key="1">
    <source>
        <dbReference type="EMBL" id="PCS01491.1"/>
    </source>
</evidence>
<comment type="caution">
    <text evidence="1">The sequence shown here is derived from an EMBL/GenBank/DDBJ whole genome shotgun (WGS) entry which is preliminary data.</text>
</comment>
<organism evidence="1 2">
    <name type="scientific">Lactococcus fujiensis JCM 16395</name>
    <dbReference type="NCBI Taxonomy" id="1291764"/>
    <lineage>
        <taxon>Bacteria</taxon>
        <taxon>Bacillati</taxon>
        <taxon>Bacillota</taxon>
        <taxon>Bacilli</taxon>
        <taxon>Lactobacillales</taxon>
        <taxon>Streptococcaceae</taxon>
        <taxon>Lactococcus</taxon>
    </lineage>
</organism>
<gene>
    <name evidence="1" type="ORF">RT41_GL000255</name>
</gene>
<protein>
    <submittedName>
        <fullName evidence="1">Uncharacterized protein</fullName>
    </submittedName>
</protein>
<keyword evidence="2" id="KW-1185">Reference proteome</keyword>
<dbReference type="AlphaFoldDB" id="A0A2A5RPZ0"/>
<proteinExistence type="predicted"/>
<sequence>MCLDTDHCGIQLTLTKYGDENAKRKFFTPHKREGHLQECVMEHGTEEEKEELQGKLNPNASPEEIRQMLEFGNKSIVVREHTVRNNVKSDVSIATKGKTEEEQKTAVKHYNKLKNKVLADSEITRIGSLYSNPSKFRVSYA</sequence>